<dbReference type="Pfam" id="PF23276">
    <property type="entry name" value="TPR_24"/>
    <property type="match status" value="1"/>
</dbReference>
<accession>A0A6A5QBU6</accession>
<keyword evidence="1" id="KW-0677">Repeat</keyword>
<evidence type="ECO:0000313" key="5">
    <source>
        <dbReference type="Proteomes" id="UP000800096"/>
    </source>
</evidence>
<dbReference type="OrthoDB" id="747253at2759"/>
<dbReference type="Gene3D" id="1.25.40.10">
    <property type="entry name" value="Tetratricopeptide repeat domain"/>
    <property type="match status" value="3"/>
</dbReference>
<dbReference type="Pfam" id="PF13812">
    <property type="entry name" value="PPR_3"/>
    <property type="match status" value="1"/>
</dbReference>
<name>A0A6A5QBU6_AMPQU</name>
<dbReference type="Proteomes" id="UP000800096">
    <property type="component" value="Unassembled WGS sequence"/>
</dbReference>
<evidence type="ECO:0000256" key="2">
    <source>
        <dbReference type="PROSITE-ProRule" id="PRU00708"/>
    </source>
</evidence>
<dbReference type="InterPro" id="IPR011990">
    <property type="entry name" value="TPR-like_helical_dom_sf"/>
</dbReference>
<dbReference type="PROSITE" id="PS51375">
    <property type="entry name" value="PPR"/>
    <property type="match status" value="1"/>
</dbReference>
<proteinExistence type="predicted"/>
<protein>
    <recommendedName>
        <fullName evidence="3">Pentatricopeptide repeat-containing protein-mitochondrial domain-containing protein</fullName>
    </recommendedName>
</protein>
<sequence>MPPRPFVNDALWRCLCPGFPTAPSCSAIPRVAPALRRCPPKCSSTQQRRASNQSMAASPYGDDFFSHAKAPSFGSGDIATIPRVRNSDNKIPLVRLSTYLLYEHLRDAGARGKHDEALSICRVLVKDRGEAPNKEMYNAILHSFVSAVNGTAGKVRKVLDEMGFWAEGSSGNGGQAKIDLDARGCECVLEALAVHPDYLLRTEIIEYMKSRWLPLSPRGQNFVVAGMLRERNFEQALDMLEDMIGKQVRVESWLLDEAMWILLEYGEVEEAFHVLSLKDQLQRGVNGTGSAKLSSALWGALLDHGARRQLYESTKTVWTIQVQPGYLKPATGACLSVLAVAARHGDVQLATDVFRVLTERETVFTTHHYELLVETYLNANDLSAALSVLLIMFDTNIRIDAGTCHPLFWYLQKEIPGEPSRPIAALNILQDFETSGRKVPTAAINACIQASIALKRFEEAIEIYKVLHTVSHTGPDTQTFNILFQGCRISRRKEVAMFLANEMIQLGLRPDRMTYDRLIGVCLDCDSLEDALQYYEEMRLTPVKSGSKTMMQPRRRTWEGLMERCVKKNDERAVALLKDYKQHEPLPRPGIEKKIRARFEERQLEDQPADALAALETEKQGLGEGASVEVTAAQSAFNGGQWAAEGAGQR</sequence>
<dbReference type="AlphaFoldDB" id="A0A6A5QBU6"/>
<evidence type="ECO:0000256" key="1">
    <source>
        <dbReference type="ARBA" id="ARBA00022737"/>
    </source>
</evidence>
<evidence type="ECO:0000259" key="3">
    <source>
        <dbReference type="Pfam" id="PF23276"/>
    </source>
</evidence>
<dbReference type="PANTHER" id="PTHR47941">
    <property type="entry name" value="PENTATRICOPEPTIDE REPEAT-CONTAINING PROTEIN 3, MITOCHONDRIAL"/>
    <property type="match status" value="1"/>
</dbReference>
<reference evidence="4" key="1">
    <citation type="journal article" date="2020" name="Stud. Mycol.">
        <title>101 Dothideomycetes genomes: a test case for predicting lifestyles and emergence of pathogens.</title>
        <authorList>
            <person name="Haridas S."/>
            <person name="Albert R."/>
            <person name="Binder M."/>
            <person name="Bloem J."/>
            <person name="Labutti K."/>
            <person name="Salamov A."/>
            <person name="Andreopoulos B."/>
            <person name="Baker S."/>
            <person name="Barry K."/>
            <person name="Bills G."/>
            <person name="Bluhm B."/>
            <person name="Cannon C."/>
            <person name="Castanera R."/>
            <person name="Culley D."/>
            <person name="Daum C."/>
            <person name="Ezra D."/>
            <person name="Gonzalez J."/>
            <person name="Henrissat B."/>
            <person name="Kuo A."/>
            <person name="Liang C."/>
            <person name="Lipzen A."/>
            <person name="Lutzoni F."/>
            <person name="Magnuson J."/>
            <person name="Mondo S."/>
            <person name="Nolan M."/>
            <person name="Ohm R."/>
            <person name="Pangilinan J."/>
            <person name="Park H.-J."/>
            <person name="Ramirez L."/>
            <person name="Alfaro M."/>
            <person name="Sun H."/>
            <person name="Tritt A."/>
            <person name="Yoshinaga Y."/>
            <person name="Zwiers L.-H."/>
            <person name="Turgeon B."/>
            <person name="Goodwin S."/>
            <person name="Spatafora J."/>
            <person name="Crous P."/>
            <person name="Grigoriev I."/>
        </authorList>
    </citation>
    <scope>NUCLEOTIDE SEQUENCE</scope>
    <source>
        <strain evidence="4">HMLAC05119</strain>
    </source>
</reference>
<dbReference type="InterPro" id="IPR002885">
    <property type="entry name" value="PPR_rpt"/>
</dbReference>
<feature type="repeat" description="PPR" evidence="2">
    <location>
        <begin position="476"/>
        <end position="510"/>
    </location>
</feature>
<dbReference type="EMBL" id="ML979139">
    <property type="protein sequence ID" value="KAF1912869.1"/>
    <property type="molecule type" value="Genomic_DNA"/>
</dbReference>
<gene>
    <name evidence="4" type="ORF">BDU57DRAFT_457841</name>
</gene>
<feature type="domain" description="Pentatricopeptide repeat-containing protein-mitochondrial" evidence="3">
    <location>
        <begin position="332"/>
        <end position="465"/>
    </location>
</feature>
<keyword evidence="5" id="KW-1185">Reference proteome</keyword>
<evidence type="ECO:0000313" key="4">
    <source>
        <dbReference type="EMBL" id="KAF1912869.1"/>
    </source>
</evidence>
<dbReference type="InterPro" id="IPR057027">
    <property type="entry name" value="TPR_mt"/>
</dbReference>
<organism evidence="4 5">
    <name type="scientific">Ampelomyces quisqualis</name>
    <name type="common">Powdery mildew agent</name>
    <dbReference type="NCBI Taxonomy" id="50730"/>
    <lineage>
        <taxon>Eukaryota</taxon>
        <taxon>Fungi</taxon>
        <taxon>Dikarya</taxon>
        <taxon>Ascomycota</taxon>
        <taxon>Pezizomycotina</taxon>
        <taxon>Dothideomycetes</taxon>
        <taxon>Pleosporomycetidae</taxon>
        <taxon>Pleosporales</taxon>
        <taxon>Pleosporineae</taxon>
        <taxon>Phaeosphaeriaceae</taxon>
        <taxon>Ampelomyces</taxon>
    </lineage>
</organism>